<evidence type="ECO:0000256" key="6">
    <source>
        <dbReference type="ARBA" id="ARBA00022475"/>
    </source>
</evidence>
<evidence type="ECO:0000256" key="5">
    <source>
        <dbReference type="ARBA" id="ARBA00022448"/>
    </source>
</evidence>
<keyword evidence="13" id="KW-1185">Reference proteome</keyword>
<dbReference type="AlphaFoldDB" id="A0A288QMF8"/>
<keyword evidence="7" id="KW-0812">Transmembrane</keyword>
<evidence type="ECO:0000256" key="7">
    <source>
        <dbReference type="ARBA" id="ARBA00022692"/>
    </source>
</evidence>
<keyword evidence="6" id="KW-1003">Cell membrane</keyword>
<comment type="subcellular location">
    <subcellularLocation>
        <location evidence="1">Cell membrane</location>
        <topology evidence="1">Multi-pass membrane protein</topology>
    </subcellularLocation>
</comment>
<comment type="similarity">
    <text evidence="2">Belongs to the ABC-4 integral membrane protein family. HrtB subfamily.</text>
</comment>
<evidence type="ECO:0000259" key="11">
    <source>
        <dbReference type="Pfam" id="PF02687"/>
    </source>
</evidence>
<dbReference type="InterPro" id="IPR051125">
    <property type="entry name" value="ABC-4/HrtB_transporter"/>
</dbReference>
<proteinExistence type="inferred from homology"/>
<name>A0A288QMF8_9LACO</name>
<comment type="caution">
    <text evidence="12">The sequence shown here is derived from an EMBL/GenBank/DDBJ whole genome shotgun (WGS) entry which is preliminary data.</text>
</comment>
<evidence type="ECO:0000256" key="9">
    <source>
        <dbReference type="ARBA" id="ARBA00023136"/>
    </source>
</evidence>
<evidence type="ECO:0000256" key="4">
    <source>
        <dbReference type="ARBA" id="ARBA00016962"/>
    </source>
</evidence>
<comment type="function">
    <text evidence="10">Part of the ABC transporter complex hrt involved in hemin import. Responsible for the translocation of the substrate across the membrane.</text>
</comment>
<evidence type="ECO:0000256" key="8">
    <source>
        <dbReference type="ARBA" id="ARBA00022989"/>
    </source>
</evidence>
<evidence type="ECO:0000256" key="10">
    <source>
        <dbReference type="ARBA" id="ARBA00024973"/>
    </source>
</evidence>
<dbReference type="InterPro" id="IPR003838">
    <property type="entry name" value="ABC3_permease_C"/>
</dbReference>
<dbReference type="KEGG" id="wso:WSWS_00710"/>
<keyword evidence="9" id="KW-0472">Membrane</keyword>
<accession>A0A288QMF8</accession>
<evidence type="ECO:0000256" key="1">
    <source>
        <dbReference type="ARBA" id="ARBA00004651"/>
    </source>
</evidence>
<sequence>MFLAIKEMLHEKLRYGLIIALILLVSYLLIILSGLATGLANLNRAAVDEWQASAIVLNKDAEGRLSQSFLAKKTVAALPSNGAKLSQYSTLVKSAAGLKENTQLIAVASDSFIYKNLKVTAGKKATKLNEGLVSDKFKNDGFKIGDQLKVANSDVKIKITGFTPRATLNVAPVVYVSPKTIQPLNKGMVNAVVFENHSPSRGDLPMGTKLFAIQAFINKLPGYSAQQLTFNFMIGFLYVIILIVISIFLYILTVQKLPNLGVLKAQGVSTKYLVLSILYQSLIMSIIGVVLAIILGEITAIGLPSEVPIVITTSNLLISGFGLIIMSLFGALIPIRQITKVDPYKIIGG</sequence>
<dbReference type="GeneID" id="94545913"/>
<evidence type="ECO:0000256" key="2">
    <source>
        <dbReference type="ARBA" id="ARBA00008697"/>
    </source>
</evidence>
<dbReference type="GO" id="GO:0005886">
    <property type="term" value="C:plasma membrane"/>
    <property type="evidence" value="ECO:0007669"/>
    <property type="project" value="UniProtKB-SubCell"/>
</dbReference>
<dbReference type="EMBL" id="QRAS01000001">
    <property type="protein sequence ID" value="RDL11916.1"/>
    <property type="molecule type" value="Genomic_DNA"/>
</dbReference>
<reference evidence="12 13" key="1">
    <citation type="submission" date="2018-07" db="EMBL/GenBank/DDBJ databases">
        <title>Genomic Encyclopedia of Type Strains, Phase III (KMG-III): the genomes of soil and plant-associated and newly described type strains.</title>
        <authorList>
            <person name="Whitman W."/>
        </authorList>
    </citation>
    <scope>NUCLEOTIDE SEQUENCE [LARGE SCALE GENOMIC DNA]</scope>
    <source>
        <strain evidence="12 13">CECT 7031</strain>
    </source>
</reference>
<dbReference type="PANTHER" id="PTHR43738:SF1">
    <property type="entry name" value="HEMIN TRANSPORT SYSTEM PERMEASE PROTEIN HRTB-RELATED"/>
    <property type="match status" value="1"/>
</dbReference>
<keyword evidence="5" id="KW-0813">Transport</keyword>
<evidence type="ECO:0000313" key="12">
    <source>
        <dbReference type="EMBL" id="RDL11916.1"/>
    </source>
</evidence>
<feature type="domain" description="ABC3 transporter permease C-terminal" evidence="11">
    <location>
        <begin position="232"/>
        <end position="343"/>
    </location>
</feature>
<dbReference type="PANTHER" id="PTHR43738">
    <property type="entry name" value="ABC TRANSPORTER, MEMBRANE PROTEIN"/>
    <property type="match status" value="1"/>
</dbReference>
<evidence type="ECO:0000256" key="3">
    <source>
        <dbReference type="ARBA" id="ARBA00011131"/>
    </source>
</evidence>
<organism evidence="12 13">
    <name type="scientific">Weissella soli</name>
    <dbReference type="NCBI Taxonomy" id="155866"/>
    <lineage>
        <taxon>Bacteria</taxon>
        <taxon>Bacillati</taxon>
        <taxon>Bacillota</taxon>
        <taxon>Bacilli</taxon>
        <taxon>Lactobacillales</taxon>
        <taxon>Lactobacillaceae</taxon>
        <taxon>Weissella</taxon>
    </lineage>
</organism>
<dbReference type="Proteomes" id="UP000254912">
    <property type="component" value="Unassembled WGS sequence"/>
</dbReference>
<protein>
    <recommendedName>
        <fullName evidence="4">Putative hemin transport system permease protein HrtB</fullName>
    </recommendedName>
</protein>
<evidence type="ECO:0000313" key="13">
    <source>
        <dbReference type="Proteomes" id="UP000254912"/>
    </source>
</evidence>
<gene>
    <name evidence="12" type="ORF">DFP99_0340</name>
</gene>
<dbReference type="Pfam" id="PF02687">
    <property type="entry name" value="FtsX"/>
    <property type="match status" value="1"/>
</dbReference>
<dbReference type="RefSeq" id="WP_070229982.1">
    <property type="nucleotide sequence ID" value="NZ_BJYO01000002.1"/>
</dbReference>
<comment type="subunit">
    <text evidence="3">The complex is composed of two ATP-binding proteins (HrtA), two transmembrane proteins (HrtB) and a solute-binding protein.</text>
</comment>
<keyword evidence="8" id="KW-1133">Transmembrane helix</keyword>